<feature type="domain" description="GGDEF" evidence="3">
    <location>
        <begin position="531"/>
        <end position="660"/>
    </location>
</feature>
<dbReference type="SMART" id="SM00086">
    <property type="entry name" value="PAC"/>
    <property type="match status" value="2"/>
</dbReference>
<sequence>MKDNFYKQLVEKLPTGYAYHRIICDKNNIPYDYVFLETNAAFEKFTGLKAAQVIGKRISEILPNTNIKEFNWIKVYGEIALTGREKQFEQYSQELKRWYRVKVYSPEKNYFVTIFIDITKEMRSLEEKTTILTTLNDIVFEIDKDYRFINIISSDDNYLFIAREDIIGKSIKELFSKDLSEIFISSFQKALASGKKESIIYKSPLRNDNNWYNADIKYAQISNKKKYIVSVSDISEQKKLEYELFKKTQELEKYHLIFEHSPLGIYHFDSQGIITDCNDSFVKIIGSSRDELIGLDTLKLSDKKVVKAIQGVLKSQQTSYEGDYKSITGHKVTSVKVMFAPILSLDKEIEGGIGIVEDITQRKHMEKIIFEEKERLKTTLLSIGDGVISTDNHGNVLFLNKVAEQLTGWAQEEAFGRSLEEVFHTISEFTREKCENPVFNVLETGNIIELANDTILISKDRTQRHIEDSAAPIMDKNSNINGVVLVFRDVTEEKERQAKIQYLSFHDQLTGLNNRRFFEDELRRIDTTSNLPITLVMIDVNGLKLTNDAFGHLLGDKLLQRVAEILRKECRNEDIIARIGGDEFVILLPKTSSEEAERFLNRINAVITQEKINSMSVSVSYGWETKRETEEDLSSIFKKAEDYMYRRKLSESTSMRYKTIEVIIKTLYEKNEREEKHSIRVSELCTQIALALDLNTININELRTVGLMHDIGKIAIDDKILDKSGTLSDSEWLEVKRHPEIGYRILSSLNEYAPLAEYVLAHHERWDGKGYPKGLKGEDIPWQSRIIAVADAYDAMTSHRPYRQALSRGTAIEIIKTNAGTYFDPKITKVFVEKVLEEKW</sequence>
<name>A0A1M6C307_9CLOT</name>
<dbReference type="InterPro" id="IPR029787">
    <property type="entry name" value="Nucleotide_cyclase"/>
</dbReference>
<dbReference type="Gene3D" id="3.30.70.270">
    <property type="match status" value="1"/>
</dbReference>
<dbReference type="SMART" id="SM00471">
    <property type="entry name" value="HDc"/>
    <property type="match status" value="1"/>
</dbReference>
<dbReference type="SUPFAM" id="SSF55073">
    <property type="entry name" value="Nucleotide cyclase"/>
    <property type="match status" value="1"/>
</dbReference>
<organism evidence="6 7">
    <name type="scientific">Clostridium amylolyticum</name>
    <dbReference type="NCBI Taxonomy" id="1121298"/>
    <lineage>
        <taxon>Bacteria</taxon>
        <taxon>Bacillati</taxon>
        <taxon>Bacillota</taxon>
        <taxon>Clostridia</taxon>
        <taxon>Eubacteriales</taxon>
        <taxon>Clostridiaceae</taxon>
        <taxon>Clostridium</taxon>
    </lineage>
</organism>
<dbReference type="Gene3D" id="1.10.3210.10">
    <property type="entry name" value="Hypothetical protein af1432"/>
    <property type="match status" value="1"/>
</dbReference>
<feature type="domain" description="PAS" evidence="1">
    <location>
        <begin position="250"/>
        <end position="294"/>
    </location>
</feature>
<dbReference type="Pfam" id="PF00989">
    <property type="entry name" value="PAS"/>
    <property type="match status" value="2"/>
</dbReference>
<dbReference type="Pfam" id="PF13426">
    <property type="entry name" value="PAS_9"/>
    <property type="match status" value="2"/>
</dbReference>
<evidence type="ECO:0000259" key="3">
    <source>
        <dbReference type="PROSITE" id="PS50887"/>
    </source>
</evidence>
<dbReference type="PROSITE" id="PS51831">
    <property type="entry name" value="HD"/>
    <property type="match status" value="1"/>
</dbReference>
<dbReference type="CDD" id="cd01949">
    <property type="entry name" value="GGDEF"/>
    <property type="match status" value="1"/>
</dbReference>
<dbReference type="PROSITE" id="PS50112">
    <property type="entry name" value="PAS"/>
    <property type="match status" value="3"/>
</dbReference>
<protein>
    <submittedName>
        <fullName evidence="6">PAS domain S-box-containing protein/diguanylate cyclase (GGDEF) domain-containing protein</fullName>
    </submittedName>
</protein>
<dbReference type="EMBL" id="FQZO01000001">
    <property type="protein sequence ID" value="SHI55088.1"/>
    <property type="molecule type" value="Genomic_DNA"/>
</dbReference>
<dbReference type="SUPFAM" id="SSF109604">
    <property type="entry name" value="HD-domain/PDEase-like"/>
    <property type="match status" value="1"/>
</dbReference>
<feature type="domain" description="HD-GYP" evidence="5">
    <location>
        <begin position="652"/>
        <end position="840"/>
    </location>
</feature>
<dbReference type="InterPro" id="IPR000700">
    <property type="entry name" value="PAS-assoc_C"/>
</dbReference>
<gene>
    <name evidence="6" type="ORF">SAMN05444401_0974</name>
</gene>
<evidence type="ECO:0000313" key="7">
    <source>
        <dbReference type="Proteomes" id="UP000184080"/>
    </source>
</evidence>
<dbReference type="AlphaFoldDB" id="A0A1M6C307"/>
<dbReference type="CDD" id="cd00130">
    <property type="entry name" value="PAS"/>
    <property type="match status" value="3"/>
</dbReference>
<dbReference type="InterPro" id="IPR000160">
    <property type="entry name" value="GGDEF_dom"/>
</dbReference>
<accession>A0A1M6C307</accession>
<dbReference type="OrthoDB" id="9804747at2"/>
<dbReference type="PROSITE" id="PS50887">
    <property type="entry name" value="GGDEF"/>
    <property type="match status" value="1"/>
</dbReference>
<evidence type="ECO:0000259" key="1">
    <source>
        <dbReference type="PROSITE" id="PS50112"/>
    </source>
</evidence>
<dbReference type="PANTHER" id="PTHR43155">
    <property type="entry name" value="CYCLIC DI-GMP PHOSPHODIESTERASE PA4108-RELATED"/>
    <property type="match status" value="1"/>
</dbReference>
<dbReference type="InterPro" id="IPR037522">
    <property type="entry name" value="HD_GYP_dom"/>
</dbReference>
<dbReference type="SMART" id="SM00267">
    <property type="entry name" value="GGDEF"/>
    <property type="match status" value="1"/>
</dbReference>
<dbReference type="InterPro" id="IPR043128">
    <property type="entry name" value="Rev_trsase/Diguanyl_cyclase"/>
</dbReference>
<evidence type="ECO:0000259" key="2">
    <source>
        <dbReference type="PROSITE" id="PS50113"/>
    </source>
</evidence>
<dbReference type="SMART" id="SM00091">
    <property type="entry name" value="PAS"/>
    <property type="match status" value="4"/>
</dbReference>
<reference evidence="6 7" key="1">
    <citation type="submission" date="2016-11" db="EMBL/GenBank/DDBJ databases">
        <authorList>
            <person name="Jaros S."/>
            <person name="Januszkiewicz K."/>
            <person name="Wedrychowicz H."/>
        </authorList>
    </citation>
    <scope>NUCLEOTIDE SEQUENCE [LARGE SCALE GENOMIC DNA]</scope>
    <source>
        <strain evidence="6 7">DSM 21864</strain>
    </source>
</reference>
<dbReference type="Gene3D" id="3.30.450.20">
    <property type="entry name" value="PAS domain"/>
    <property type="match status" value="4"/>
</dbReference>
<dbReference type="STRING" id="1121298.SAMN05444401_0974"/>
<evidence type="ECO:0000259" key="5">
    <source>
        <dbReference type="PROSITE" id="PS51832"/>
    </source>
</evidence>
<dbReference type="InterPro" id="IPR003607">
    <property type="entry name" value="HD/PDEase_dom"/>
</dbReference>
<dbReference type="InterPro" id="IPR000014">
    <property type="entry name" value="PAS"/>
</dbReference>
<dbReference type="RefSeq" id="WP_083599736.1">
    <property type="nucleotide sequence ID" value="NZ_FQZO01000001.1"/>
</dbReference>
<dbReference type="InterPro" id="IPR001610">
    <property type="entry name" value="PAC"/>
</dbReference>
<dbReference type="NCBIfam" id="TIGR00229">
    <property type="entry name" value="sensory_box"/>
    <property type="match status" value="3"/>
</dbReference>
<dbReference type="SUPFAM" id="SSF55785">
    <property type="entry name" value="PYP-like sensor domain (PAS domain)"/>
    <property type="match status" value="4"/>
</dbReference>
<feature type="domain" description="PAS" evidence="1">
    <location>
        <begin position="124"/>
        <end position="194"/>
    </location>
</feature>
<keyword evidence="7" id="KW-1185">Reference proteome</keyword>
<proteinExistence type="predicted"/>
<dbReference type="Pfam" id="PF00990">
    <property type="entry name" value="GGDEF"/>
    <property type="match status" value="1"/>
</dbReference>
<evidence type="ECO:0000259" key="4">
    <source>
        <dbReference type="PROSITE" id="PS51831"/>
    </source>
</evidence>
<dbReference type="InterPro" id="IPR035965">
    <property type="entry name" value="PAS-like_dom_sf"/>
</dbReference>
<feature type="domain" description="PAS" evidence="1">
    <location>
        <begin position="372"/>
        <end position="445"/>
    </location>
</feature>
<feature type="domain" description="HD" evidence="4">
    <location>
        <begin position="674"/>
        <end position="796"/>
    </location>
</feature>
<dbReference type="GO" id="GO:0006355">
    <property type="term" value="P:regulation of DNA-templated transcription"/>
    <property type="evidence" value="ECO:0007669"/>
    <property type="project" value="InterPro"/>
</dbReference>
<dbReference type="NCBIfam" id="TIGR00254">
    <property type="entry name" value="GGDEF"/>
    <property type="match status" value="1"/>
</dbReference>
<dbReference type="PROSITE" id="PS51832">
    <property type="entry name" value="HD_GYP"/>
    <property type="match status" value="1"/>
</dbReference>
<dbReference type="Pfam" id="PF13487">
    <property type="entry name" value="HD_5"/>
    <property type="match status" value="1"/>
</dbReference>
<dbReference type="CDD" id="cd00077">
    <property type="entry name" value="HDc"/>
    <property type="match status" value="1"/>
</dbReference>
<dbReference type="InterPro" id="IPR013767">
    <property type="entry name" value="PAS_fold"/>
</dbReference>
<feature type="domain" description="PAC" evidence="2">
    <location>
        <begin position="450"/>
        <end position="502"/>
    </location>
</feature>
<dbReference type="Proteomes" id="UP000184080">
    <property type="component" value="Unassembled WGS sequence"/>
</dbReference>
<dbReference type="PROSITE" id="PS50113">
    <property type="entry name" value="PAC"/>
    <property type="match status" value="1"/>
</dbReference>
<dbReference type="InterPro" id="IPR006674">
    <property type="entry name" value="HD_domain"/>
</dbReference>
<dbReference type="PANTHER" id="PTHR43155:SF2">
    <property type="entry name" value="CYCLIC DI-GMP PHOSPHODIESTERASE PA4108"/>
    <property type="match status" value="1"/>
</dbReference>
<evidence type="ECO:0000313" key="6">
    <source>
        <dbReference type="EMBL" id="SHI55088.1"/>
    </source>
</evidence>